<dbReference type="FunFam" id="3.30.160.60:FF:000634">
    <property type="entry name" value="Zinc finger X-chromosomal protein"/>
    <property type="match status" value="1"/>
</dbReference>
<feature type="domain" description="C2H2-type" evidence="10">
    <location>
        <begin position="169"/>
        <end position="196"/>
    </location>
</feature>
<dbReference type="FunFam" id="3.30.160.60:FF:001774">
    <property type="entry name" value="Myoneurin"/>
    <property type="match status" value="1"/>
</dbReference>
<dbReference type="GO" id="GO:0031519">
    <property type="term" value="C:PcG protein complex"/>
    <property type="evidence" value="ECO:0007669"/>
    <property type="project" value="TreeGrafter"/>
</dbReference>
<dbReference type="Proteomes" id="UP001497382">
    <property type="component" value="Unassembled WGS sequence"/>
</dbReference>
<evidence type="ECO:0000256" key="7">
    <source>
        <dbReference type="ARBA" id="ARBA00023242"/>
    </source>
</evidence>
<keyword evidence="5 8" id="KW-0863">Zinc-finger</keyword>
<keyword evidence="6" id="KW-0862">Zinc</keyword>
<dbReference type="Gene3D" id="3.30.160.60">
    <property type="entry name" value="Classic Zinc Finger"/>
    <property type="match status" value="4"/>
</dbReference>
<dbReference type="SUPFAM" id="SSF57667">
    <property type="entry name" value="beta-beta-alpha zinc fingers"/>
    <property type="match status" value="3"/>
</dbReference>
<feature type="region of interest" description="Disordered" evidence="9">
    <location>
        <begin position="62"/>
        <end position="83"/>
    </location>
</feature>
<comment type="caution">
    <text evidence="11">The sequence shown here is derived from an EMBL/GenBank/DDBJ whole genome shotgun (WGS) entry which is preliminary data.</text>
</comment>
<dbReference type="GO" id="GO:0008270">
    <property type="term" value="F:zinc ion binding"/>
    <property type="evidence" value="ECO:0007669"/>
    <property type="project" value="UniProtKB-KW"/>
</dbReference>
<feature type="region of interest" description="Disordered" evidence="9">
    <location>
        <begin position="90"/>
        <end position="109"/>
    </location>
</feature>
<evidence type="ECO:0000313" key="11">
    <source>
        <dbReference type="EMBL" id="CAL1297153.1"/>
    </source>
</evidence>
<dbReference type="PROSITE" id="PS00028">
    <property type="entry name" value="ZINC_FINGER_C2H2_1"/>
    <property type="match status" value="3"/>
</dbReference>
<feature type="domain" description="C2H2-type" evidence="10">
    <location>
        <begin position="141"/>
        <end position="168"/>
    </location>
</feature>
<evidence type="ECO:0000313" key="12">
    <source>
        <dbReference type="Proteomes" id="UP001497382"/>
    </source>
</evidence>
<evidence type="ECO:0000256" key="8">
    <source>
        <dbReference type="PROSITE-ProRule" id="PRU00042"/>
    </source>
</evidence>
<feature type="region of interest" description="Disordered" evidence="9">
    <location>
        <begin position="1"/>
        <end position="22"/>
    </location>
</feature>
<feature type="domain" description="C2H2-type" evidence="10">
    <location>
        <begin position="113"/>
        <end position="140"/>
    </location>
</feature>
<accession>A0AAV2BP43</accession>
<dbReference type="FunFam" id="3.30.160.60:FF:002343">
    <property type="entry name" value="Zinc finger protein 33A"/>
    <property type="match status" value="1"/>
</dbReference>
<comment type="subcellular location">
    <subcellularLocation>
        <location evidence="1">Nucleus</location>
    </subcellularLocation>
</comment>
<feature type="compositionally biased region" description="Basic and acidic residues" evidence="9">
    <location>
        <begin position="71"/>
        <end position="83"/>
    </location>
</feature>
<keyword evidence="7" id="KW-0539">Nucleus</keyword>
<dbReference type="GO" id="GO:0000785">
    <property type="term" value="C:chromatin"/>
    <property type="evidence" value="ECO:0007669"/>
    <property type="project" value="TreeGrafter"/>
</dbReference>
<evidence type="ECO:0000259" key="10">
    <source>
        <dbReference type="PROSITE" id="PS50157"/>
    </source>
</evidence>
<dbReference type="InterPro" id="IPR013087">
    <property type="entry name" value="Znf_C2H2_type"/>
</dbReference>
<dbReference type="GO" id="GO:0000981">
    <property type="term" value="F:DNA-binding transcription factor activity, RNA polymerase II-specific"/>
    <property type="evidence" value="ECO:0007669"/>
    <property type="project" value="TreeGrafter"/>
</dbReference>
<dbReference type="GO" id="GO:0000978">
    <property type="term" value="F:RNA polymerase II cis-regulatory region sequence-specific DNA binding"/>
    <property type="evidence" value="ECO:0007669"/>
    <property type="project" value="TreeGrafter"/>
</dbReference>
<dbReference type="PANTHER" id="PTHR14003:SF23">
    <property type="entry name" value="ZINC FINGER PROTEIN 143"/>
    <property type="match status" value="1"/>
</dbReference>
<proteinExistence type="inferred from homology"/>
<keyword evidence="3" id="KW-0479">Metal-binding</keyword>
<dbReference type="SMART" id="SM00355">
    <property type="entry name" value="ZnF_C2H2"/>
    <property type="match status" value="5"/>
</dbReference>
<dbReference type="InterPro" id="IPR036236">
    <property type="entry name" value="Znf_C2H2_sf"/>
</dbReference>
<evidence type="ECO:0000256" key="2">
    <source>
        <dbReference type="ARBA" id="ARBA00006991"/>
    </source>
</evidence>
<gene>
    <name evidence="11" type="ORF">LARSCL_LOCUS20134</name>
</gene>
<dbReference type="EMBL" id="CAXIEN010000416">
    <property type="protein sequence ID" value="CAL1297153.1"/>
    <property type="molecule type" value="Genomic_DNA"/>
</dbReference>
<reference evidence="11 12" key="1">
    <citation type="submission" date="2024-04" db="EMBL/GenBank/DDBJ databases">
        <authorList>
            <person name="Rising A."/>
            <person name="Reimegard J."/>
            <person name="Sonavane S."/>
            <person name="Akerstrom W."/>
            <person name="Nylinder S."/>
            <person name="Hedman E."/>
            <person name="Kallberg Y."/>
        </authorList>
    </citation>
    <scope>NUCLEOTIDE SEQUENCE [LARGE SCALE GENOMIC DNA]</scope>
</reference>
<evidence type="ECO:0000256" key="9">
    <source>
        <dbReference type="SAM" id="MobiDB-lite"/>
    </source>
</evidence>
<feature type="domain" description="C2H2-type" evidence="10">
    <location>
        <begin position="197"/>
        <end position="224"/>
    </location>
</feature>
<evidence type="ECO:0000256" key="5">
    <source>
        <dbReference type="ARBA" id="ARBA00022771"/>
    </source>
</evidence>
<comment type="similarity">
    <text evidence="2">Belongs to the krueppel C2H2-type zinc-finger protein family.</text>
</comment>
<dbReference type="Pfam" id="PF00096">
    <property type="entry name" value="zf-C2H2"/>
    <property type="match status" value="3"/>
</dbReference>
<organism evidence="11 12">
    <name type="scientific">Larinioides sclopetarius</name>
    <dbReference type="NCBI Taxonomy" id="280406"/>
    <lineage>
        <taxon>Eukaryota</taxon>
        <taxon>Metazoa</taxon>
        <taxon>Ecdysozoa</taxon>
        <taxon>Arthropoda</taxon>
        <taxon>Chelicerata</taxon>
        <taxon>Arachnida</taxon>
        <taxon>Araneae</taxon>
        <taxon>Araneomorphae</taxon>
        <taxon>Entelegynae</taxon>
        <taxon>Araneoidea</taxon>
        <taxon>Araneidae</taxon>
        <taxon>Larinioides</taxon>
    </lineage>
</organism>
<evidence type="ECO:0000256" key="1">
    <source>
        <dbReference type="ARBA" id="ARBA00004123"/>
    </source>
</evidence>
<protein>
    <recommendedName>
        <fullName evidence="10">C2H2-type domain-containing protein</fullName>
    </recommendedName>
</protein>
<dbReference type="GO" id="GO:0005667">
    <property type="term" value="C:transcription regulator complex"/>
    <property type="evidence" value="ECO:0007669"/>
    <property type="project" value="TreeGrafter"/>
</dbReference>
<evidence type="ECO:0000256" key="6">
    <source>
        <dbReference type="ARBA" id="ARBA00022833"/>
    </source>
</evidence>
<sequence length="249" mass="28291">MDTNHFETRDENVGNSNDDHGNIFETAEQTINTSPALTSAHSAFSIENRDNMLSRDFTDRLSSPATTINAPDRKGEMDAHEKQPLDWKKDAGAEAGPSAVHPHSLRPGGKKQYVCDVRHKQFKQKSNLVNHYRIHTGEKPFICDTCGKEFAEKGNLTKHARTHTGEKPFVCDICGREFTNKVSLETHLRTHTGEKPFVCDICGKRFADRSNFKRHVATHNGKKRYTSSVCRKSFGSNEDRNRHFQEKHQ</sequence>
<dbReference type="FunFam" id="3.30.160.60:FF:001498">
    <property type="entry name" value="Zinc finger protein 404"/>
    <property type="match status" value="1"/>
</dbReference>
<dbReference type="PROSITE" id="PS50157">
    <property type="entry name" value="ZINC_FINGER_C2H2_2"/>
    <property type="match status" value="4"/>
</dbReference>
<dbReference type="AlphaFoldDB" id="A0AAV2BP43"/>
<keyword evidence="4" id="KW-0677">Repeat</keyword>
<keyword evidence="12" id="KW-1185">Reference proteome</keyword>
<evidence type="ECO:0000256" key="3">
    <source>
        <dbReference type="ARBA" id="ARBA00022723"/>
    </source>
</evidence>
<evidence type="ECO:0000256" key="4">
    <source>
        <dbReference type="ARBA" id="ARBA00022737"/>
    </source>
</evidence>
<name>A0AAV2BP43_9ARAC</name>
<dbReference type="PANTHER" id="PTHR14003">
    <property type="entry name" value="TRANSCRIPTIONAL REPRESSOR PROTEIN YY"/>
    <property type="match status" value="1"/>
</dbReference>